<organism evidence="1 2">
    <name type="scientific">Irpex rosettiformis</name>
    <dbReference type="NCBI Taxonomy" id="378272"/>
    <lineage>
        <taxon>Eukaryota</taxon>
        <taxon>Fungi</taxon>
        <taxon>Dikarya</taxon>
        <taxon>Basidiomycota</taxon>
        <taxon>Agaricomycotina</taxon>
        <taxon>Agaricomycetes</taxon>
        <taxon>Polyporales</taxon>
        <taxon>Irpicaceae</taxon>
        <taxon>Irpex</taxon>
    </lineage>
</organism>
<name>A0ACB8U1N2_9APHY</name>
<evidence type="ECO:0000313" key="1">
    <source>
        <dbReference type="EMBL" id="KAI0088273.1"/>
    </source>
</evidence>
<gene>
    <name evidence="1" type="ORF">BDY19DRAFT_189414</name>
</gene>
<comment type="caution">
    <text evidence="1">The sequence shown here is derived from an EMBL/GenBank/DDBJ whole genome shotgun (WGS) entry which is preliminary data.</text>
</comment>
<accession>A0ACB8U1N2</accession>
<evidence type="ECO:0000313" key="2">
    <source>
        <dbReference type="Proteomes" id="UP001055072"/>
    </source>
</evidence>
<reference evidence="1" key="1">
    <citation type="journal article" date="2021" name="Environ. Microbiol.">
        <title>Gene family expansions and transcriptome signatures uncover fungal adaptations to wood decay.</title>
        <authorList>
            <person name="Hage H."/>
            <person name="Miyauchi S."/>
            <person name="Viragh M."/>
            <person name="Drula E."/>
            <person name="Min B."/>
            <person name="Chaduli D."/>
            <person name="Navarro D."/>
            <person name="Favel A."/>
            <person name="Norest M."/>
            <person name="Lesage-Meessen L."/>
            <person name="Balint B."/>
            <person name="Merenyi Z."/>
            <person name="de Eugenio L."/>
            <person name="Morin E."/>
            <person name="Martinez A.T."/>
            <person name="Baldrian P."/>
            <person name="Stursova M."/>
            <person name="Martinez M.J."/>
            <person name="Novotny C."/>
            <person name="Magnuson J.K."/>
            <person name="Spatafora J.W."/>
            <person name="Maurice S."/>
            <person name="Pangilinan J."/>
            <person name="Andreopoulos W."/>
            <person name="LaButti K."/>
            <person name="Hundley H."/>
            <person name="Na H."/>
            <person name="Kuo A."/>
            <person name="Barry K."/>
            <person name="Lipzen A."/>
            <person name="Henrissat B."/>
            <person name="Riley R."/>
            <person name="Ahrendt S."/>
            <person name="Nagy L.G."/>
            <person name="Grigoriev I.V."/>
            <person name="Martin F."/>
            <person name="Rosso M.N."/>
        </authorList>
    </citation>
    <scope>NUCLEOTIDE SEQUENCE</scope>
    <source>
        <strain evidence="1">CBS 384.51</strain>
    </source>
</reference>
<keyword evidence="2" id="KW-1185">Reference proteome</keyword>
<dbReference type="EMBL" id="MU274914">
    <property type="protein sequence ID" value="KAI0088273.1"/>
    <property type="molecule type" value="Genomic_DNA"/>
</dbReference>
<dbReference type="Proteomes" id="UP001055072">
    <property type="component" value="Unassembled WGS sequence"/>
</dbReference>
<sequence length="516" mass="55659">MYEERTNRYTWIVRSAATFYLPAFIVSQRRPRVRVYAMNSERGGTSSTNDLEEKKIPEGLGHNTAVTLCETPKEGGSSFVAASLATLGRLKLLTQKAVSWLANTGLEQHGITPIPESQRTDPRLYQIFTTWFAANANIITFGAGSVGPAAFGLGMKDSFLIIVVVDIIMCIPPSIFTVFGPKLGTRAMVQSRFSWGYYGAILPSIFNVLSVQSYLIINCIIGGQTLASVSPHLNSTTGIVITGLMSLVLTFGGYQTLHWYEMLSWAPNVITFIVMLGVSGSALFSVPTSGSVPATAASILTFASTLAVSVISWCPIVSDYGIFHDAKASSTRIFIYAYLGFLLGSVPAHLIGAAFTAAAPYITSWDEGLNSVNNIGGLVAAVLQPVGGFGKFLLVLLALTTPTGGALSMYTACTSFMAIGPAIARVPRILFALMSTAMLHWLLDRTIPRHRPCRTLLHPSRLLESLFSIGSMERPSPSKPRSGLCRDLHIPDLDCPYCHVHVTGLVDWTCGQSRDG</sequence>
<protein>
    <submittedName>
        <fullName evidence="1">Permease for cytosine/purines, uracil, thiamine, allantoin-domain-containing protein</fullName>
    </submittedName>
</protein>
<proteinExistence type="predicted"/>